<dbReference type="EMBL" id="FOZN01000003">
    <property type="protein sequence ID" value="SFS14278.1"/>
    <property type="molecule type" value="Genomic_DNA"/>
</dbReference>
<dbReference type="RefSeq" id="WP_092918092.1">
    <property type="nucleotide sequence ID" value="NZ_FOZN01000003.1"/>
</dbReference>
<name>A0AA94HN08_9MICO</name>
<comment type="caution">
    <text evidence="1">The sequence shown here is derived from an EMBL/GenBank/DDBJ whole genome shotgun (WGS) entry which is preliminary data.</text>
</comment>
<proteinExistence type="predicted"/>
<dbReference type="Proteomes" id="UP000198506">
    <property type="component" value="Unassembled WGS sequence"/>
</dbReference>
<evidence type="ECO:0008006" key="3">
    <source>
        <dbReference type="Google" id="ProtNLM"/>
    </source>
</evidence>
<organism evidence="1 2">
    <name type="scientific">Agrococcus baldri</name>
    <dbReference type="NCBI Taxonomy" id="153730"/>
    <lineage>
        <taxon>Bacteria</taxon>
        <taxon>Bacillati</taxon>
        <taxon>Actinomycetota</taxon>
        <taxon>Actinomycetes</taxon>
        <taxon>Micrococcales</taxon>
        <taxon>Microbacteriaceae</taxon>
        <taxon>Agrococcus</taxon>
    </lineage>
</organism>
<accession>A0AA94HN08</accession>
<dbReference type="PROSITE" id="PS51257">
    <property type="entry name" value="PROKAR_LIPOPROTEIN"/>
    <property type="match status" value="1"/>
</dbReference>
<dbReference type="AlphaFoldDB" id="A0AA94HN08"/>
<reference evidence="1 2" key="1">
    <citation type="submission" date="2016-10" db="EMBL/GenBank/DDBJ databases">
        <authorList>
            <person name="Varghese N."/>
            <person name="Submissions S."/>
        </authorList>
    </citation>
    <scope>NUCLEOTIDE SEQUENCE [LARGE SCALE GENOMIC DNA]</scope>
    <source>
        <strain evidence="1 2">IAM 15147</strain>
    </source>
</reference>
<sequence length="158" mass="16284">MHRLAKVAVAVSAGALVLTGCTSTDEPRGPQGPTGYELATTLENGAHVWWDRGDESGMTDLIVTRGAGGVIDSCLGKAPLLCFVGPEESRMALIIAPPQATGGVVHYFGEDIPLQLGTGPTAEQDAVLAASMPPEHLDDAAGWTYEVVDAAGGVVMSR</sequence>
<gene>
    <name evidence="1" type="ORF">SAMN04487783_1808</name>
</gene>
<evidence type="ECO:0000313" key="2">
    <source>
        <dbReference type="Proteomes" id="UP000198506"/>
    </source>
</evidence>
<evidence type="ECO:0000313" key="1">
    <source>
        <dbReference type="EMBL" id="SFS14278.1"/>
    </source>
</evidence>
<keyword evidence="2" id="KW-1185">Reference proteome</keyword>
<protein>
    <recommendedName>
        <fullName evidence="3">Lipoprotein</fullName>
    </recommendedName>
</protein>